<reference evidence="2" key="1">
    <citation type="journal article" date="2015" name="Infect. Immun.">
        <title>An Invertron-Like Linear Plasmid Mediates Intracellular Survival and Virulence in Bovine Isolates of Rhodococcus equi.</title>
        <authorList>
            <person name="Valero-Rello A."/>
            <person name="Hapeshi A."/>
            <person name="Anastasi E."/>
            <person name="Alvarez S."/>
            <person name="Scortti M."/>
            <person name="Meijer W.G."/>
            <person name="MacArthur I."/>
            <person name="Vazquez-Boland J.A."/>
        </authorList>
    </citation>
    <scope>NUCLEOTIDE SEQUENCE</scope>
    <source>
        <strain evidence="2">PAM1571</strain>
        <strain evidence="1">PAM2012</strain>
        <plasmid evidence="2">pVAPN1571</plasmid>
        <plasmid evidence="1">pVAPN2012</plasmid>
    </source>
</reference>
<dbReference type="EMBL" id="KP851975">
    <property type="protein sequence ID" value="AKF16035.1"/>
    <property type="molecule type" value="Genomic_DNA"/>
</dbReference>
<dbReference type="EMBL" id="KF439868">
    <property type="protein sequence ID" value="AKG90533.1"/>
    <property type="molecule type" value="Genomic_DNA"/>
</dbReference>
<keyword evidence="2" id="KW-0614">Plasmid</keyword>
<geneLocation type="plasmid" evidence="1">
    <name>pVAPN2012</name>
</geneLocation>
<accession>A0A0F7IBH7</accession>
<proteinExistence type="predicted"/>
<geneLocation type="plasmid" evidence="2">
    <name>pVAPN1571</name>
</geneLocation>
<evidence type="ECO:0000313" key="2">
    <source>
        <dbReference type="EMBL" id="AKG90533.1"/>
    </source>
</evidence>
<evidence type="ECO:0000313" key="1">
    <source>
        <dbReference type="EMBL" id="AKF16035.1"/>
    </source>
</evidence>
<protein>
    <submittedName>
        <fullName evidence="2">Uncharacterized protein</fullName>
    </submittedName>
</protein>
<gene>
    <name evidence="1" type="ORF">pVAPN2012_0790</name>
    <name evidence="2" type="ORF">pVAPN_0790</name>
</gene>
<dbReference type="AlphaFoldDB" id="A0A0F7IBH7"/>
<name>A0A0F7IBH7_RHOHA</name>
<organism evidence="2">
    <name type="scientific">Rhodococcus hoagii</name>
    <name type="common">Corynebacterium equii</name>
    <dbReference type="NCBI Taxonomy" id="43767"/>
    <lineage>
        <taxon>Bacteria</taxon>
        <taxon>Bacillati</taxon>
        <taxon>Actinomycetota</taxon>
        <taxon>Actinomycetes</taxon>
        <taxon>Mycobacteriales</taxon>
        <taxon>Nocardiaceae</taxon>
        <taxon>Prescottella</taxon>
    </lineage>
</organism>
<sequence length="49" mass="5545">MTTLVPHKNVGGTLRLCIGWGLQRGSYTHEYDELTKVSRGSKPKWMRGV</sequence>